<reference evidence="2" key="2">
    <citation type="submission" date="2015-06" db="UniProtKB">
        <authorList>
            <consortium name="EnsemblProtists"/>
        </authorList>
    </citation>
    <scope>IDENTIFICATION</scope>
    <source>
        <strain evidence="2">Emoy2</strain>
    </source>
</reference>
<name>M4B521_HYAAE</name>
<dbReference type="VEuPathDB" id="FungiDB:HpaG801371"/>
<feature type="compositionally biased region" description="Low complexity" evidence="1">
    <location>
        <begin position="38"/>
        <end position="55"/>
    </location>
</feature>
<reference evidence="3" key="1">
    <citation type="journal article" date="2010" name="Science">
        <title>Signatures of adaptation to obligate biotrophy in the Hyaloperonospora arabidopsidis genome.</title>
        <authorList>
            <person name="Baxter L."/>
            <person name="Tripathy S."/>
            <person name="Ishaque N."/>
            <person name="Boot N."/>
            <person name="Cabral A."/>
            <person name="Kemen E."/>
            <person name="Thines M."/>
            <person name="Ah-Fong A."/>
            <person name="Anderson R."/>
            <person name="Badejoko W."/>
            <person name="Bittner-Eddy P."/>
            <person name="Boore J.L."/>
            <person name="Chibucos M.C."/>
            <person name="Coates M."/>
            <person name="Dehal P."/>
            <person name="Delehaunty K."/>
            <person name="Dong S."/>
            <person name="Downton P."/>
            <person name="Dumas B."/>
            <person name="Fabro G."/>
            <person name="Fronick C."/>
            <person name="Fuerstenberg S.I."/>
            <person name="Fulton L."/>
            <person name="Gaulin E."/>
            <person name="Govers F."/>
            <person name="Hughes L."/>
            <person name="Humphray S."/>
            <person name="Jiang R.H."/>
            <person name="Judelson H."/>
            <person name="Kamoun S."/>
            <person name="Kyung K."/>
            <person name="Meijer H."/>
            <person name="Minx P."/>
            <person name="Morris P."/>
            <person name="Nelson J."/>
            <person name="Phuntumart V."/>
            <person name="Qutob D."/>
            <person name="Rehmany A."/>
            <person name="Rougon-Cardoso A."/>
            <person name="Ryden P."/>
            <person name="Torto-Alalibo T."/>
            <person name="Studholme D."/>
            <person name="Wang Y."/>
            <person name="Win J."/>
            <person name="Wood J."/>
            <person name="Clifton S.W."/>
            <person name="Rogers J."/>
            <person name="Van den Ackerveken G."/>
            <person name="Jones J.D."/>
            <person name="McDowell J.M."/>
            <person name="Beynon J."/>
            <person name="Tyler B.M."/>
        </authorList>
    </citation>
    <scope>NUCLEOTIDE SEQUENCE [LARGE SCALE GENOMIC DNA]</scope>
    <source>
        <strain evidence="3">Emoy2</strain>
    </source>
</reference>
<organism evidence="2 3">
    <name type="scientific">Hyaloperonospora arabidopsidis (strain Emoy2)</name>
    <name type="common">Downy mildew agent</name>
    <name type="synonym">Peronospora arabidopsidis</name>
    <dbReference type="NCBI Taxonomy" id="559515"/>
    <lineage>
        <taxon>Eukaryota</taxon>
        <taxon>Sar</taxon>
        <taxon>Stramenopiles</taxon>
        <taxon>Oomycota</taxon>
        <taxon>Peronosporomycetes</taxon>
        <taxon>Peronosporales</taxon>
        <taxon>Peronosporaceae</taxon>
        <taxon>Hyaloperonospora</taxon>
    </lineage>
</organism>
<sequence length="164" mass="17360">MPAASSGVGLRGDAPRGLEDYDLDLIYSGKSDGDTDSTKAATKTGPKAATTKPSKSVSQSAMSLAEHRDILGSSDSSDAPSLRRSRLLESNQGSGKSQTNYDEGGAVKRHNQEDRAGFGAGTSIDTTQEARDSDVLRVAPEKKVWLPPQRVLDRLSDTVAIVIK</sequence>
<accession>M4B521</accession>
<keyword evidence="3" id="KW-1185">Reference proteome</keyword>
<dbReference type="InParanoid" id="M4B521"/>
<evidence type="ECO:0000256" key="1">
    <source>
        <dbReference type="SAM" id="MobiDB-lite"/>
    </source>
</evidence>
<proteinExistence type="predicted"/>
<dbReference type="HOGENOM" id="CLU_135327_0_0_1"/>
<dbReference type="EMBL" id="JH598325">
    <property type="status" value="NOT_ANNOTATED_CDS"/>
    <property type="molecule type" value="Genomic_DNA"/>
</dbReference>
<dbReference type="AlphaFoldDB" id="M4B521"/>
<feature type="compositionally biased region" description="Polar residues" evidence="1">
    <location>
        <begin position="88"/>
        <end position="101"/>
    </location>
</feature>
<protein>
    <submittedName>
        <fullName evidence="2">Uncharacterized protein</fullName>
    </submittedName>
</protein>
<evidence type="ECO:0000313" key="2">
    <source>
        <dbReference type="EnsemblProtists" id="HpaP801371"/>
    </source>
</evidence>
<evidence type="ECO:0000313" key="3">
    <source>
        <dbReference type="Proteomes" id="UP000011713"/>
    </source>
</evidence>
<dbReference type="Proteomes" id="UP000011713">
    <property type="component" value="Unassembled WGS sequence"/>
</dbReference>
<dbReference type="EnsemblProtists" id="HpaT801371">
    <property type="protein sequence ID" value="HpaP801371"/>
    <property type="gene ID" value="HpaG801371"/>
</dbReference>
<feature type="region of interest" description="Disordered" evidence="1">
    <location>
        <begin position="26"/>
        <end position="134"/>
    </location>
</feature>